<feature type="transmembrane region" description="Helical" evidence="9">
    <location>
        <begin position="51"/>
        <end position="68"/>
    </location>
</feature>
<protein>
    <recommendedName>
        <fullName evidence="12">Oligopeptide transporter</fullName>
    </recommendedName>
</protein>
<evidence type="ECO:0000256" key="7">
    <source>
        <dbReference type="ARBA" id="ARBA00022989"/>
    </source>
</evidence>
<dbReference type="InterPro" id="IPR004648">
    <property type="entry name" value="Oligpept_transpt"/>
</dbReference>
<evidence type="ECO:0000256" key="2">
    <source>
        <dbReference type="ARBA" id="ARBA00008807"/>
    </source>
</evidence>
<dbReference type="Pfam" id="PF03169">
    <property type="entry name" value="OPT"/>
    <property type="match status" value="1"/>
</dbReference>
<keyword evidence="11" id="KW-1185">Reference proteome</keyword>
<organism evidence="10 11">
    <name type="scientific">Entomortierella chlamydospora</name>
    <dbReference type="NCBI Taxonomy" id="101097"/>
    <lineage>
        <taxon>Eukaryota</taxon>
        <taxon>Fungi</taxon>
        <taxon>Fungi incertae sedis</taxon>
        <taxon>Mucoromycota</taxon>
        <taxon>Mortierellomycotina</taxon>
        <taxon>Mortierellomycetes</taxon>
        <taxon>Mortierellales</taxon>
        <taxon>Mortierellaceae</taxon>
        <taxon>Entomortierella</taxon>
    </lineage>
</organism>
<name>A0A9P6MT72_9FUNG</name>
<evidence type="ECO:0008006" key="12">
    <source>
        <dbReference type="Google" id="ProtNLM"/>
    </source>
</evidence>
<dbReference type="InterPro" id="IPR004813">
    <property type="entry name" value="OPT"/>
</dbReference>
<dbReference type="Proteomes" id="UP000703661">
    <property type="component" value="Unassembled WGS sequence"/>
</dbReference>
<keyword evidence="8 9" id="KW-0472">Membrane</keyword>
<dbReference type="EMBL" id="JAAAID010000932">
    <property type="protein sequence ID" value="KAG0012802.1"/>
    <property type="molecule type" value="Genomic_DNA"/>
</dbReference>
<feature type="transmembrane region" description="Helical" evidence="9">
    <location>
        <begin position="5"/>
        <end position="22"/>
    </location>
</feature>
<dbReference type="PANTHER" id="PTHR22601">
    <property type="entry name" value="ISP4 LIKE PROTEIN"/>
    <property type="match status" value="1"/>
</dbReference>
<comment type="caution">
    <text evidence="10">The sequence shown here is derived from an EMBL/GenBank/DDBJ whole genome shotgun (WGS) entry which is preliminary data.</text>
</comment>
<keyword evidence="4 9" id="KW-0812">Transmembrane</keyword>
<proteinExistence type="inferred from homology"/>
<dbReference type="GO" id="GO:0016020">
    <property type="term" value="C:membrane"/>
    <property type="evidence" value="ECO:0007669"/>
    <property type="project" value="UniProtKB-SubCell"/>
</dbReference>
<keyword evidence="6" id="KW-0653">Protein transport</keyword>
<reference evidence="10" key="1">
    <citation type="journal article" date="2020" name="Fungal Divers.">
        <title>Resolving the Mortierellaceae phylogeny through synthesis of multi-gene phylogenetics and phylogenomics.</title>
        <authorList>
            <person name="Vandepol N."/>
            <person name="Liber J."/>
            <person name="Desiro A."/>
            <person name="Na H."/>
            <person name="Kennedy M."/>
            <person name="Barry K."/>
            <person name="Grigoriev I.V."/>
            <person name="Miller A.N."/>
            <person name="O'Donnell K."/>
            <person name="Stajich J.E."/>
            <person name="Bonito G."/>
        </authorList>
    </citation>
    <scope>NUCLEOTIDE SEQUENCE</scope>
    <source>
        <strain evidence="10">NRRL 2769</strain>
    </source>
</reference>
<evidence type="ECO:0000256" key="6">
    <source>
        <dbReference type="ARBA" id="ARBA00022927"/>
    </source>
</evidence>
<evidence type="ECO:0000256" key="5">
    <source>
        <dbReference type="ARBA" id="ARBA00022856"/>
    </source>
</evidence>
<comment type="similarity">
    <text evidence="2">Belongs to the oligopeptide OPT transporter family.</text>
</comment>
<evidence type="ECO:0000313" key="10">
    <source>
        <dbReference type="EMBL" id="KAG0012802.1"/>
    </source>
</evidence>
<feature type="transmembrane region" description="Helical" evidence="9">
    <location>
        <begin position="80"/>
        <end position="102"/>
    </location>
</feature>
<evidence type="ECO:0000256" key="1">
    <source>
        <dbReference type="ARBA" id="ARBA00004141"/>
    </source>
</evidence>
<evidence type="ECO:0000256" key="4">
    <source>
        <dbReference type="ARBA" id="ARBA00022692"/>
    </source>
</evidence>
<evidence type="ECO:0000313" key="11">
    <source>
        <dbReference type="Proteomes" id="UP000703661"/>
    </source>
</evidence>
<keyword evidence="3" id="KW-0813">Transport</keyword>
<dbReference type="GO" id="GO:0035673">
    <property type="term" value="F:oligopeptide transmembrane transporter activity"/>
    <property type="evidence" value="ECO:0007669"/>
    <property type="project" value="InterPro"/>
</dbReference>
<evidence type="ECO:0000256" key="3">
    <source>
        <dbReference type="ARBA" id="ARBA00022448"/>
    </source>
</evidence>
<evidence type="ECO:0000256" key="8">
    <source>
        <dbReference type="ARBA" id="ARBA00023136"/>
    </source>
</evidence>
<dbReference type="GO" id="GO:0015031">
    <property type="term" value="P:protein transport"/>
    <property type="evidence" value="ECO:0007669"/>
    <property type="project" value="UniProtKB-KW"/>
</dbReference>
<sequence length="134" mass="15682">MYNAINYFFLIGFVLPIPFYYLKKYSGVAWMEYIHLPVMLSATGMMPPAQAYNYTNWLAMGFMFQFFARRYRPEWHLRFTYVLSSALDSGTAFCVLFAFFIFTNRNVAMPKWWGTRDDLCPLDGSPYIPVVPSA</sequence>
<comment type="subcellular location">
    <subcellularLocation>
        <location evidence="1">Membrane</location>
        <topology evidence="1">Multi-pass membrane protein</topology>
    </subcellularLocation>
</comment>
<gene>
    <name evidence="10" type="ORF">BGZ80_011503</name>
</gene>
<keyword evidence="7 9" id="KW-1133">Transmembrane helix</keyword>
<dbReference type="AlphaFoldDB" id="A0A9P6MT72"/>
<accession>A0A9P6MT72</accession>
<evidence type="ECO:0000256" key="9">
    <source>
        <dbReference type="SAM" id="Phobius"/>
    </source>
</evidence>
<keyword evidence="5" id="KW-0571">Peptide transport</keyword>